<dbReference type="GO" id="GO:0005886">
    <property type="term" value="C:plasma membrane"/>
    <property type="evidence" value="ECO:0007669"/>
    <property type="project" value="TreeGrafter"/>
</dbReference>
<comment type="caution">
    <text evidence="4">The sequence shown here is derived from an EMBL/GenBank/DDBJ whole genome shotgun (WGS) entry which is preliminary data.</text>
</comment>
<dbReference type="EMBL" id="JANTQA010000047">
    <property type="protein sequence ID" value="KAJ3433246.1"/>
    <property type="molecule type" value="Genomic_DNA"/>
</dbReference>
<dbReference type="InterPro" id="IPR000008">
    <property type="entry name" value="C2_dom"/>
</dbReference>
<dbReference type="Proteomes" id="UP001146793">
    <property type="component" value="Unassembled WGS sequence"/>
</dbReference>
<feature type="domain" description="C2" evidence="3">
    <location>
        <begin position="366"/>
        <end position="545"/>
    </location>
</feature>
<keyword evidence="1" id="KW-0175">Coiled coil</keyword>
<evidence type="ECO:0000256" key="2">
    <source>
        <dbReference type="SAM" id="MobiDB-lite"/>
    </source>
</evidence>
<dbReference type="PROSITE" id="PS50004">
    <property type="entry name" value="C2"/>
    <property type="match status" value="1"/>
</dbReference>
<accession>A0AAV7YTX2</accession>
<dbReference type="AlphaFoldDB" id="A0AAV7YTX2"/>
<feature type="coiled-coil region" evidence="1">
    <location>
        <begin position="323"/>
        <end position="367"/>
    </location>
</feature>
<evidence type="ECO:0000259" key="3">
    <source>
        <dbReference type="PROSITE" id="PS50004"/>
    </source>
</evidence>
<dbReference type="SUPFAM" id="SSF49562">
    <property type="entry name" value="C2 domain (Calcium/lipid-binding domain, CaLB)"/>
    <property type="match status" value="1"/>
</dbReference>
<dbReference type="GO" id="GO:0071277">
    <property type="term" value="P:cellular response to calcium ion"/>
    <property type="evidence" value="ECO:0007669"/>
    <property type="project" value="TreeGrafter"/>
</dbReference>
<feature type="compositionally biased region" description="Basic residues" evidence="2">
    <location>
        <begin position="246"/>
        <end position="259"/>
    </location>
</feature>
<dbReference type="Gene3D" id="2.60.40.150">
    <property type="entry name" value="C2 domain"/>
    <property type="match status" value="1"/>
</dbReference>
<dbReference type="Pfam" id="PF00168">
    <property type="entry name" value="C2"/>
    <property type="match status" value="2"/>
</dbReference>
<dbReference type="InterPro" id="IPR035892">
    <property type="entry name" value="C2_domain_sf"/>
</dbReference>
<dbReference type="PANTHER" id="PTHR10857">
    <property type="entry name" value="COPINE"/>
    <property type="match status" value="1"/>
</dbReference>
<proteinExistence type="predicted"/>
<organism evidence="4 5">
    <name type="scientific">Anaeramoeba flamelloides</name>
    <dbReference type="NCBI Taxonomy" id="1746091"/>
    <lineage>
        <taxon>Eukaryota</taxon>
        <taxon>Metamonada</taxon>
        <taxon>Anaeramoebidae</taxon>
        <taxon>Anaeramoeba</taxon>
    </lineage>
</organism>
<evidence type="ECO:0000313" key="4">
    <source>
        <dbReference type="EMBL" id="KAJ3433246.1"/>
    </source>
</evidence>
<feature type="region of interest" description="Disordered" evidence="2">
    <location>
        <begin position="218"/>
        <end position="260"/>
    </location>
</feature>
<protein>
    <submittedName>
        <fullName evidence="4">Copine-8</fullName>
    </submittedName>
</protein>
<evidence type="ECO:0000256" key="1">
    <source>
        <dbReference type="SAM" id="Coils"/>
    </source>
</evidence>
<evidence type="ECO:0000313" key="5">
    <source>
        <dbReference type="Proteomes" id="UP001146793"/>
    </source>
</evidence>
<gene>
    <name evidence="4" type="ORF">M0812_22200</name>
</gene>
<dbReference type="GO" id="GO:0005544">
    <property type="term" value="F:calcium-dependent phospholipid binding"/>
    <property type="evidence" value="ECO:0007669"/>
    <property type="project" value="InterPro"/>
</dbReference>
<sequence length="875" mass="104590">MYTSVSLHFTFDLLITQNKPDLSNVQKGGFKVELFQDINSTTATEKPVLVDYVKYYRTEKGDLNNYIYEKFECTKSFRINVPTKKTKETEKEEKEKEEKEKEEKEKEEKEKEEKEKEEKDKETETVHWRIYLENQWFKWESSTGFLKLGYYILSNEEILNNVGKCIKRKLIRYKTDNYPNNGVVYIYIEPLSISEGFEKKLRKEFEINQSTNLLAWSVTPKEKENENENKNEKEKEKENENENKNGLKKTKNKSKQKKWIKQDKDFRTTNILPYFPIKLKKTGFQSKLKSNNYKIHKQIRKKKKKQIHQLRFDKLVKIDQINNEKINLTIESFEIRKEKEEKEIKKVDKEEEKKLEIRKLMETYNLEEYSKIHFKKLKKTIKLRDSFVITFQLSDLAKMDKFGKSDPYLVIYREFEMSKMDLKERIAAFESPNYYNDYHEEGLNYKKYYKQLYKKRHPGRQWYPRDPKWLCIAISEMKTNTLNTFLSAKIKSRDLINVETNVEQNLRIECWDWNKKGIHDYIGSCEIKYSELIDISERGNNQKNSNKSKSYELTNLEQKFKRKNYQNSGLLSIQNIETKYHDFDAKLILLEKHNQNARLVTKTRVLEKNVHSDKMFYLRNSSFVDYTQWGLDLQAYFGIDFYNCEPAIYETNLNFWFLKDPKGQFHKTKFVSILLEAFSNIKHSKEIESKINAVGIGVEKKENISKFYDNKELENSITPLPSGIGDIVSQVQSITQMKVTEPEKYGYHYENLPSNATYIIAYLLKNVEKQSLEQPNTVFPCFVCISPRTSFYEQLSTSLQEYKKEIERLPIALFLCFPETNTNYSSVFGDNNSKYWKVIDYINTSSEMIDLTRIENDIKKWIGKKYKKYLKLKYL</sequence>
<dbReference type="InterPro" id="IPR045052">
    <property type="entry name" value="Copine"/>
</dbReference>
<feature type="compositionally biased region" description="Basic and acidic residues" evidence="2">
    <location>
        <begin position="220"/>
        <end position="245"/>
    </location>
</feature>
<feature type="region of interest" description="Disordered" evidence="2">
    <location>
        <begin position="85"/>
        <end position="119"/>
    </location>
</feature>
<dbReference type="PANTHER" id="PTHR10857:SF106">
    <property type="entry name" value="C2 DOMAIN-CONTAINING PROTEIN"/>
    <property type="match status" value="1"/>
</dbReference>
<reference evidence="4" key="1">
    <citation type="submission" date="2022-08" db="EMBL/GenBank/DDBJ databases">
        <title>Novel sulphate-reducing endosymbionts in the free-living metamonad Anaeramoeba.</title>
        <authorList>
            <person name="Jerlstrom-Hultqvist J."/>
            <person name="Cepicka I."/>
            <person name="Gallot-Lavallee L."/>
            <person name="Salas-Leiva D."/>
            <person name="Curtis B.A."/>
            <person name="Zahonova K."/>
            <person name="Pipaliya S."/>
            <person name="Dacks J."/>
            <person name="Roger A.J."/>
        </authorList>
    </citation>
    <scope>NUCLEOTIDE SEQUENCE</scope>
    <source>
        <strain evidence="4">Busselton2</strain>
    </source>
</reference>
<name>A0AAV7YTX2_9EUKA</name>